<gene>
    <name evidence="11" type="ORF">SI8410_01000400</name>
</gene>
<evidence type="ECO:0000313" key="11">
    <source>
        <dbReference type="EMBL" id="CAA7388098.1"/>
    </source>
</evidence>
<dbReference type="GO" id="GO:0006888">
    <property type="term" value="P:endoplasmic reticulum to Golgi vesicle-mediated transport"/>
    <property type="evidence" value="ECO:0007669"/>
    <property type="project" value="TreeGrafter"/>
</dbReference>
<evidence type="ECO:0000256" key="7">
    <source>
        <dbReference type="ARBA" id="ARBA00022927"/>
    </source>
</evidence>
<evidence type="ECO:0000256" key="10">
    <source>
        <dbReference type="SAM" id="Phobius"/>
    </source>
</evidence>
<name>A0A7I8JWP4_SPIIN</name>
<dbReference type="InterPro" id="IPR001680">
    <property type="entry name" value="WD40_rpt"/>
</dbReference>
<keyword evidence="7" id="KW-0653">Protein transport</keyword>
<dbReference type="FunFam" id="2.130.10.10:FF:000435">
    <property type="entry name" value="SEC12-like protein 1"/>
    <property type="match status" value="1"/>
</dbReference>
<evidence type="ECO:0000256" key="8">
    <source>
        <dbReference type="ARBA" id="ARBA00022989"/>
    </source>
</evidence>
<evidence type="ECO:0000256" key="6">
    <source>
        <dbReference type="ARBA" id="ARBA00022824"/>
    </source>
</evidence>
<dbReference type="Proteomes" id="UP000663760">
    <property type="component" value="Chromosome 1"/>
</dbReference>
<dbReference type="InterPro" id="IPR045260">
    <property type="entry name" value="Sec12-like"/>
</dbReference>
<evidence type="ECO:0000256" key="1">
    <source>
        <dbReference type="ARBA" id="ARBA00004389"/>
    </source>
</evidence>
<keyword evidence="6" id="KW-0256">Endoplasmic reticulum</keyword>
<feature type="transmembrane region" description="Helical" evidence="10">
    <location>
        <begin position="347"/>
        <end position="367"/>
    </location>
</feature>
<dbReference type="Pfam" id="PF00400">
    <property type="entry name" value="WD40"/>
    <property type="match status" value="2"/>
</dbReference>
<dbReference type="EMBL" id="LR746264">
    <property type="protein sequence ID" value="CAA7388098.1"/>
    <property type="molecule type" value="Genomic_DNA"/>
</dbReference>
<reference evidence="11" key="1">
    <citation type="submission" date="2020-02" db="EMBL/GenBank/DDBJ databases">
        <authorList>
            <person name="Scholz U."/>
            <person name="Mascher M."/>
            <person name="Fiebig A."/>
        </authorList>
    </citation>
    <scope>NUCLEOTIDE SEQUENCE</scope>
</reference>
<dbReference type="PANTHER" id="PTHR23284:SF2">
    <property type="entry name" value="SEC12-LIKE PROTEIN 1"/>
    <property type="match status" value="1"/>
</dbReference>
<sequence length="407" mass="44856">MERNGEGSSGHSDGLVRCAAWIYPRTEKQHYYGRKRQEGTERQRGSLVVMGRAASRSSPPVLEIFAFDPKTTSLSASPVGVCVIDGNPLGVAVHPSGNELVCSTANGCKSFELQGHDSNVKLVPKELNPLQAAGPQKCLAFSTDGSKFASGGEDGHLRIFDWPSFRIILDEPKAHKSFRDMDISLDSEFLSSTSVDGTARIWKISDGVPPTTLTRDSDEKFECCRFSRDGSKPFLFCTVQKGNKVVTTVWDISTWKKIGFKRLLGKPISTLSISLDGKYLALGSNDGDICVVEVSRMAVCHWSKKLHLGSRISVIDFCPTERVFLSNSNQWGAAVTKMNVPADWKEWQVYLVLLGLFLVSLVAFYILHQHSDSFWNVPTGRVDQTAKPSLTQTIVSDLEASDDQSAW</sequence>
<evidence type="ECO:0000256" key="5">
    <source>
        <dbReference type="ARBA" id="ARBA00022737"/>
    </source>
</evidence>
<keyword evidence="8 10" id="KW-1133">Transmembrane helix</keyword>
<dbReference type="GO" id="GO:0005789">
    <property type="term" value="C:endoplasmic reticulum membrane"/>
    <property type="evidence" value="ECO:0007669"/>
    <property type="project" value="UniProtKB-SubCell"/>
</dbReference>
<dbReference type="SMART" id="SM00320">
    <property type="entry name" value="WD40"/>
    <property type="match status" value="4"/>
</dbReference>
<proteinExistence type="predicted"/>
<dbReference type="InterPro" id="IPR015943">
    <property type="entry name" value="WD40/YVTN_repeat-like_dom_sf"/>
</dbReference>
<dbReference type="PANTHER" id="PTHR23284">
    <property type="entry name" value="PROLACTIN REGULATORY ELEMENT BINDING PROTEIN"/>
    <property type="match status" value="1"/>
</dbReference>
<protein>
    <submittedName>
        <fullName evidence="11">Uncharacterized protein</fullName>
    </submittedName>
</protein>
<dbReference type="GO" id="GO:0005085">
    <property type="term" value="F:guanyl-nucleotide exchange factor activity"/>
    <property type="evidence" value="ECO:0007669"/>
    <property type="project" value="InterPro"/>
</dbReference>
<dbReference type="AlphaFoldDB" id="A0A7I8JWP4"/>
<comment type="subcellular location">
    <subcellularLocation>
        <location evidence="1">Endoplasmic reticulum membrane</location>
        <topology evidence="1">Single-pass membrane protein</topology>
    </subcellularLocation>
</comment>
<dbReference type="Gene3D" id="2.130.10.10">
    <property type="entry name" value="YVTN repeat-like/Quinoprotein amine dehydrogenase"/>
    <property type="match status" value="1"/>
</dbReference>
<keyword evidence="4 10" id="KW-0812">Transmembrane</keyword>
<evidence type="ECO:0000256" key="9">
    <source>
        <dbReference type="ARBA" id="ARBA00023136"/>
    </source>
</evidence>
<dbReference type="GO" id="GO:0003400">
    <property type="term" value="P:regulation of COPII vesicle coating"/>
    <property type="evidence" value="ECO:0007669"/>
    <property type="project" value="TreeGrafter"/>
</dbReference>
<accession>A0A7I8JWP4</accession>
<keyword evidence="3" id="KW-0853">WD repeat</keyword>
<dbReference type="GO" id="GO:0015031">
    <property type="term" value="P:protein transport"/>
    <property type="evidence" value="ECO:0007669"/>
    <property type="project" value="UniProtKB-KW"/>
</dbReference>
<keyword evidence="9 10" id="KW-0472">Membrane</keyword>
<keyword evidence="12" id="KW-1185">Reference proteome</keyword>
<dbReference type="SUPFAM" id="SSF50978">
    <property type="entry name" value="WD40 repeat-like"/>
    <property type="match status" value="1"/>
</dbReference>
<dbReference type="InterPro" id="IPR036322">
    <property type="entry name" value="WD40_repeat_dom_sf"/>
</dbReference>
<organism evidence="11 12">
    <name type="scientific">Spirodela intermedia</name>
    <name type="common">Intermediate duckweed</name>
    <dbReference type="NCBI Taxonomy" id="51605"/>
    <lineage>
        <taxon>Eukaryota</taxon>
        <taxon>Viridiplantae</taxon>
        <taxon>Streptophyta</taxon>
        <taxon>Embryophyta</taxon>
        <taxon>Tracheophyta</taxon>
        <taxon>Spermatophyta</taxon>
        <taxon>Magnoliopsida</taxon>
        <taxon>Liliopsida</taxon>
        <taxon>Araceae</taxon>
        <taxon>Lemnoideae</taxon>
        <taxon>Spirodela</taxon>
    </lineage>
</organism>
<evidence type="ECO:0000256" key="4">
    <source>
        <dbReference type="ARBA" id="ARBA00022692"/>
    </source>
</evidence>
<keyword evidence="2" id="KW-0813">Transport</keyword>
<evidence type="ECO:0000256" key="2">
    <source>
        <dbReference type="ARBA" id="ARBA00022448"/>
    </source>
</evidence>
<dbReference type="OrthoDB" id="538223at2759"/>
<evidence type="ECO:0000256" key="3">
    <source>
        <dbReference type="ARBA" id="ARBA00022574"/>
    </source>
</evidence>
<keyword evidence="5" id="KW-0677">Repeat</keyword>
<evidence type="ECO:0000313" key="12">
    <source>
        <dbReference type="Proteomes" id="UP000663760"/>
    </source>
</evidence>